<feature type="compositionally biased region" description="Basic and acidic residues" evidence="3">
    <location>
        <begin position="1"/>
        <end position="15"/>
    </location>
</feature>
<feature type="compositionally biased region" description="Basic and acidic residues" evidence="3">
    <location>
        <begin position="497"/>
        <end position="513"/>
    </location>
</feature>
<feature type="domain" description="RRM" evidence="4">
    <location>
        <begin position="71"/>
        <end position="149"/>
    </location>
</feature>
<feature type="compositionally biased region" description="Basic and acidic residues" evidence="3">
    <location>
        <begin position="47"/>
        <end position="61"/>
    </location>
</feature>
<feature type="region of interest" description="Disordered" evidence="3">
    <location>
        <begin position="160"/>
        <end position="188"/>
    </location>
</feature>
<dbReference type="InterPro" id="IPR035979">
    <property type="entry name" value="RBD_domain_sf"/>
</dbReference>
<dbReference type="PANTHER" id="PTHR23003">
    <property type="entry name" value="RNA RECOGNITION MOTIF RRM DOMAIN CONTAINING PROTEIN"/>
    <property type="match status" value="1"/>
</dbReference>
<dbReference type="SMART" id="SM00360">
    <property type="entry name" value="RRM"/>
    <property type="match status" value="1"/>
</dbReference>
<evidence type="ECO:0000313" key="6">
    <source>
        <dbReference type="Proteomes" id="UP001341840"/>
    </source>
</evidence>
<evidence type="ECO:0000259" key="4">
    <source>
        <dbReference type="PROSITE" id="PS50102"/>
    </source>
</evidence>
<dbReference type="PROSITE" id="PS50102">
    <property type="entry name" value="RRM"/>
    <property type="match status" value="1"/>
</dbReference>
<feature type="compositionally biased region" description="Polar residues" evidence="3">
    <location>
        <begin position="515"/>
        <end position="526"/>
    </location>
</feature>
<feature type="compositionally biased region" description="Basic and acidic residues" evidence="3">
    <location>
        <begin position="572"/>
        <end position="589"/>
    </location>
</feature>
<dbReference type="EMBL" id="JASCZI010001173">
    <property type="protein sequence ID" value="MED6114469.1"/>
    <property type="molecule type" value="Genomic_DNA"/>
</dbReference>
<feature type="region of interest" description="Disordered" evidence="3">
    <location>
        <begin position="490"/>
        <end position="593"/>
    </location>
</feature>
<accession>A0ABU6QTX4</accession>
<dbReference type="Proteomes" id="UP001341840">
    <property type="component" value="Unassembled WGS sequence"/>
</dbReference>
<feature type="region of interest" description="Disordered" evidence="3">
    <location>
        <begin position="398"/>
        <end position="472"/>
    </location>
</feature>
<dbReference type="InterPro" id="IPR000504">
    <property type="entry name" value="RRM_dom"/>
</dbReference>
<reference evidence="5 6" key="1">
    <citation type="journal article" date="2023" name="Plants (Basel)">
        <title>Bridging the Gap: Combining Genomics and Transcriptomics Approaches to Understand Stylosanthes scabra, an Orphan Legume from the Brazilian Caatinga.</title>
        <authorList>
            <person name="Ferreira-Neto J.R.C."/>
            <person name="da Silva M.D."/>
            <person name="Binneck E."/>
            <person name="de Melo N.F."/>
            <person name="da Silva R.H."/>
            <person name="de Melo A.L.T.M."/>
            <person name="Pandolfi V."/>
            <person name="Bustamante F.O."/>
            <person name="Brasileiro-Vidal A.C."/>
            <person name="Benko-Iseppon A.M."/>
        </authorList>
    </citation>
    <scope>NUCLEOTIDE SEQUENCE [LARGE SCALE GENOMIC DNA]</scope>
    <source>
        <tissue evidence="5">Leaves</tissue>
    </source>
</reference>
<feature type="compositionally biased region" description="Basic and acidic residues" evidence="3">
    <location>
        <begin position="648"/>
        <end position="660"/>
    </location>
</feature>
<name>A0ABU6QTX4_9FABA</name>
<evidence type="ECO:0000313" key="5">
    <source>
        <dbReference type="EMBL" id="MED6114469.1"/>
    </source>
</evidence>
<dbReference type="Gene3D" id="3.30.70.330">
    <property type="match status" value="1"/>
</dbReference>
<dbReference type="InterPro" id="IPR050374">
    <property type="entry name" value="RRT5_SRSF_SR"/>
</dbReference>
<dbReference type="CDD" id="cd00590">
    <property type="entry name" value="RRM_SF"/>
    <property type="match status" value="1"/>
</dbReference>
<dbReference type="Pfam" id="PF00076">
    <property type="entry name" value="RRM_1"/>
    <property type="match status" value="1"/>
</dbReference>
<keyword evidence="6" id="KW-1185">Reference proteome</keyword>
<proteinExistence type="predicted"/>
<feature type="compositionally biased region" description="Basic and acidic residues" evidence="3">
    <location>
        <begin position="670"/>
        <end position="682"/>
    </location>
</feature>
<dbReference type="SUPFAM" id="SSF54928">
    <property type="entry name" value="RNA-binding domain, RBD"/>
    <property type="match status" value="1"/>
</dbReference>
<evidence type="ECO:0000256" key="2">
    <source>
        <dbReference type="PROSITE-ProRule" id="PRU00176"/>
    </source>
</evidence>
<gene>
    <name evidence="5" type="ORF">PIB30_080467</name>
</gene>
<evidence type="ECO:0000256" key="3">
    <source>
        <dbReference type="SAM" id="MobiDB-lite"/>
    </source>
</evidence>
<organism evidence="5 6">
    <name type="scientific">Stylosanthes scabra</name>
    <dbReference type="NCBI Taxonomy" id="79078"/>
    <lineage>
        <taxon>Eukaryota</taxon>
        <taxon>Viridiplantae</taxon>
        <taxon>Streptophyta</taxon>
        <taxon>Embryophyta</taxon>
        <taxon>Tracheophyta</taxon>
        <taxon>Spermatophyta</taxon>
        <taxon>Magnoliopsida</taxon>
        <taxon>eudicotyledons</taxon>
        <taxon>Gunneridae</taxon>
        <taxon>Pentapetalae</taxon>
        <taxon>rosids</taxon>
        <taxon>fabids</taxon>
        <taxon>Fabales</taxon>
        <taxon>Fabaceae</taxon>
        <taxon>Papilionoideae</taxon>
        <taxon>50 kb inversion clade</taxon>
        <taxon>dalbergioids sensu lato</taxon>
        <taxon>Dalbergieae</taxon>
        <taxon>Pterocarpus clade</taxon>
        <taxon>Stylosanthes</taxon>
    </lineage>
</organism>
<feature type="region of interest" description="Disordered" evidence="3">
    <location>
        <begin position="646"/>
        <end position="682"/>
    </location>
</feature>
<sequence length="682" mass="77742">MRESGVERENKRDGEGNSNGQWRVVTRRKPNSHWWQGRNPTHHHSWRQTDQRKSSQEMRDERGKWIEDETFSIFVDNLPKDSTKGWLWTAFGRTGKIVDVYLSEKVQKSNPLKFAFIRYRSRVEARRTIEHLNGWIVWGCELKLSESRYSRSGKDLLKSSHTKEVRSQEAMNANPVTDPQSFKPGTTKTYSKALKGTLREEEAREGIGNNGLQTLGNSKIYLAEHTDSREKLKRSLVGETLESYNVADLTKSLMNEWPSLKAVKMMGLMKALLVFDTSENMEAALESNRLMEHFLEVRVWSEGDTNRTRNVCTNRTRNVWLEVTGLPIHGWSQENMKAIGNVWAKVLQVGNGEGHFSSFRVLVVTNTGPAIRDMATIVIENTEFLIFVKEEGCTCNGCDGSRKAVSGPPPETSREAEVERSKDEGSKVGESQQSPVVRDEGSSLWASKVGHTDLHSPNSPTRTKSLEDDRRTEQVIREWNESIYQIPGGLVGPIDDTTERSKEDMVVGPDKGKGIQQSGDSMQMSLSAPPGFENSLPPKKVLSTIENSYEPERDKRRKTRSKSSSGKRTSLRLRDRIKEKARKQKETSRKKQATIVEIREEEELGLWQSADEEIEDTEEEIEDTWWVGAKTGICEEYEDRAKKYLRSTAKEKSEVGDKRKEKGKRRKGELRKEVGVSESLDK</sequence>
<evidence type="ECO:0000256" key="1">
    <source>
        <dbReference type="ARBA" id="ARBA00022884"/>
    </source>
</evidence>
<feature type="compositionally biased region" description="Basic and acidic residues" evidence="3">
    <location>
        <begin position="412"/>
        <end position="427"/>
    </location>
</feature>
<feature type="region of interest" description="Disordered" evidence="3">
    <location>
        <begin position="1"/>
        <end position="61"/>
    </location>
</feature>
<keyword evidence="1 2" id="KW-0694">RNA-binding</keyword>
<feature type="compositionally biased region" description="Polar residues" evidence="3">
    <location>
        <begin position="169"/>
        <end position="188"/>
    </location>
</feature>
<protein>
    <recommendedName>
        <fullName evidence="4">RRM domain-containing protein</fullName>
    </recommendedName>
</protein>
<comment type="caution">
    <text evidence="5">The sequence shown here is derived from an EMBL/GenBank/DDBJ whole genome shotgun (WGS) entry which is preliminary data.</text>
</comment>
<dbReference type="InterPro" id="IPR012677">
    <property type="entry name" value="Nucleotide-bd_a/b_plait_sf"/>
</dbReference>